<evidence type="ECO:0000256" key="2">
    <source>
        <dbReference type="ARBA" id="ARBA00022448"/>
    </source>
</evidence>
<keyword evidence="2 5" id="KW-0813">Transport</keyword>
<proteinExistence type="inferred from homology"/>
<dbReference type="InterPro" id="IPR027059">
    <property type="entry name" value="Coatomer_dsu"/>
</dbReference>
<dbReference type="AlphaFoldDB" id="A0A816QX71"/>
<sequence length="116" mass="13103">MISYDPMNSTLEWFLLLDNSNRSGSMEFVVPPFDPAVFFPSSVNFASTTTYSGLKLTDMIPLRGDGGFVQSSELVTHEYTKSCEKKAFALEPFVAFILVFCYYSTLFIMTCDFLLL</sequence>
<keyword evidence="5" id="KW-0968">Cytoplasmic vesicle</keyword>
<keyword evidence="4 5" id="KW-0653">Protein transport</keyword>
<name>A0A816QX71_BRANA</name>
<dbReference type="Proteomes" id="UP001295469">
    <property type="component" value="Chromosome C06"/>
</dbReference>
<dbReference type="EMBL" id="HG994370">
    <property type="protein sequence ID" value="CAF2065490.1"/>
    <property type="molecule type" value="Genomic_DNA"/>
</dbReference>
<comment type="subcellular location">
    <subcellularLocation>
        <location evidence="5 6">Cytoplasm</location>
    </subcellularLocation>
    <subcellularLocation>
        <location evidence="5 6">Cytoplasmic vesicle</location>
        <location evidence="5 6">COPI-coated vesicle membrane</location>
        <topology evidence="5 6">Peripheral membrane protein</topology>
        <orientation evidence="5 6">Cytoplasmic side</orientation>
    </subcellularLocation>
    <subcellularLocation>
        <location evidence="5 6">Golgi apparatus membrane</location>
        <topology evidence="5 6">Peripheral membrane protein</topology>
        <orientation evidence="5 6">Cytoplasmic side</orientation>
    </subcellularLocation>
</comment>
<comment type="function">
    <text evidence="5">The coatomer is a cytosolic protein complex that binds to dilysine motifs and reversibly associates with Golgi non-clathrin-coated vesicles, which further mediate biosynthetic protein transport from the ER, via the Golgi up to the trans Golgi network. Coatomer complex is required for budding from Golgi membranes, and is essential for the retrograde Golgi-to-ER transport of dilysine-tagged proteins.</text>
</comment>
<evidence type="ECO:0000313" key="8">
    <source>
        <dbReference type="EMBL" id="CAF2065490.1"/>
    </source>
</evidence>
<gene>
    <name evidence="8" type="ORF">DARMORV10_C06P51810.1</name>
</gene>
<dbReference type="GO" id="GO:0030126">
    <property type="term" value="C:COPI vesicle coat"/>
    <property type="evidence" value="ECO:0007669"/>
    <property type="project" value="UniProtKB-UniRule"/>
</dbReference>
<evidence type="ECO:0000256" key="5">
    <source>
        <dbReference type="RuleBase" id="RU364018"/>
    </source>
</evidence>
<accession>A0A816QX71</accession>
<dbReference type="GO" id="GO:0006890">
    <property type="term" value="P:retrograde vesicle-mediated transport, Golgi to endoplasmic reticulum"/>
    <property type="evidence" value="ECO:0007669"/>
    <property type="project" value="UniProtKB-UniRule"/>
</dbReference>
<keyword evidence="5" id="KW-0333">Golgi apparatus</keyword>
<comment type="subunit">
    <text evidence="5">Oligomeric complex that consists of at least the alpha, beta, beta', gamma, delta, epsilon and zeta subunits.</text>
</comment>
<evidence type="ECO:0000256" key="1">
    <source>
        <dbReference type="ARBA" id="ARBA00010516"/>
    </source>
</evidence>
<dbReference type="PANTHER" id="PTHR10121">
    <property type="entry name" value="COATOMER SUBUNIT DELTA"/>
    <property type="match status" value="1"/>
</dbReference>
<dbReference type="GO" id="GO:0000139">
    <property type="term" value="C:Golgi membrane"/>
    <property type="evidence" value="ECO:0007669"/>
    <property type="project" value="UniProtKB-SubCell"/>
</dbReference>
<evidence type="ECO:0000256" key="4">
    <source>
        <dbReference type="ARBA" id="ARBA00022927"/>
    </source>
</evidence>
<comment type="similarity">
    <text evidence="1 5">Belongs to the adaptor complexes medium subunit family. Delta-COP subfamily.</text>
</comment>
<keyword evidence="5 7" id="KW-0472">Membrane</keyword>
<reference evidence="8" key="1">
    <citation type="submission" date="2021-01" db="EMBL/GenBank/DDBJ databases">
        <authorList>
            <consortium name="Genoscope - CEA"/>
            <person name="William W."/>
        </authorList>
    </citation>
    <scope>NUCLEOTIDE SEQUENCE</scope>
</reference>
<keyword evidence="7" id="KW-1133">Transmembrane helix</keyword>
<evidence type="ECO:0000256" key="6">
    <source>
        <dbReference type="RuleBase" id="RU366052"/>
    </source>
</evidence>
<dbReference type="GO" id="GO:0015031">
    <property type="term" value="P:protein transport"/>
    <property type="evidence" value="ECO:0007669"/>
    <property type="project" value="UniProtKB-KW"/>
</dbReference>
<evidence type="ECO:0000256" key="3">
    <source>
        <dbReference type="ARBA" id="ARBA00022490"/>
    </source>
</evidence>
<evidence type="ECO:0000256" key="7">
    <source>
        <dbReference type="SAM" id="Phobius"/>
    </source>
</evidence>
<keyword evidence="7" id="KW-0812">Transmembrane</keyword>
<keyword evidence="5" id="KW-0931">ER-Golgi transport</keyword>
<protein>
    <recommendedName>
        <fullName evidence="5">Coatomer subunit delta</fullName>
    </recommendedName>
</protein>
<dbReference type="PANTHER" id="PTHR10121:SF0">
    <property type="entry name" value="COATOMER SUBUNIT DELTA"/>
    <property type="match status" value="1"/>
</dbReference>
<feature type="transmembrane region" description="Helical" evidence="7">
    <location>
        <begin position="93"/>
        <end position="115"/>
    </location>
</feature>
<keyword evidence="3 5" id="KW-0963">Cytoplasm</keyword>
<organism evidence="8">
    <name type="scientific">Brassica napus</name>
    <name type="common">Rape</name>
    <dbReference type="NCBI Taxonomy" id="3708"/>
    <lineage>
        <taxon>Eukaryota</taxon>
        <taxon>Viridiplantae</taxon>
        <taxon>Streptophyta</taxon>
        <taxon>Embryophyta</taxon>
        <taxon>Tracheophyta</taxon>
        <taxon>Spermatophyta</taxon>
        <taxon>Magnoliopsida</taxon>
        <taxon>eudicotyledons</taxon>
        <taxon>Gunneridae</taxon>
        <taxon>Pentapetalae</taxon>
        <taxon>rosids</taxon>
        <taxon>malvids</taxon>
        <taxon>Brassicales</taxon>
        <taxon>Brassicaceae</taxon>
        <taxon>Brassiceae</taxon>
        <taxon>Brassica</taxon>
    </lineage>
</organism>